<dbReference type="Proteomes" id="UP000291226">
    <property type="component" value="Unassembled WGS sequence"/>
</dbReference>
<organism evidence="3 5">
    <name type="scientific">Bifidobacterium longum subsp. longum</name>
    <dbReference type="NCBI Taxonomy" id="1679"/>
    <lineage>
        <taxon>Bacteria</taxon>
        <taxon>Bacillati</taxon>
        <taxon>Actinomycetota</taxon>
        <taxon>Actinomycetes</taxon>
        <taxon>Bifidobacteriales</taxon>
        <taxon>Bifidobacteriaceae</taxon>
        <taxon>Bifidobacterium</taxon>
    </lineage>
</organism>
<gene>
    <name evidence="2" type="ORF">MCC10083_1536</name>
    <name evidence="3" type="ORF">MCC10113_1554</name>
</gene>
<comment type="caution">
    <text evidence="3">The sequence shown here is derived from an EMBL/GenBank/DDBJ whole genome shotgun (WGS) entry which is preliminary data.</text>
</comment>
<evidence type="ECO:0000256" key="1">
    <source>
        <dbReference type="SAM" id="MobiDB-lite"/>
    </source>
</evidence>
<feature type="compositionally biased region" description="Basic and acidic residues" evidence="1">
    <location>
        <begin position="1"/>
        <end position="10"/>
    </location>
</feature>
<reference evidence="4 5" key="1">
    <citation type="journal article" date="2018" name="Sci. Rep.">
        <title>Genomic diversity and distribution of Bifidobacterium longum subsp. longum across the human lifespan.</title>
        <authorList>
            <person name="Odamaki T."/>
            <person name="Bottacini F."/>
            <person name="Kato K."/>
            <person name="Mitsuyama E."/>
            <person name="Yoshida K."/>
            <person name="Horigome A."/>
            <person name="Xiao J.Z."/>
            <person name="van Sinderen D."/>
        </authorList>
    </citation>
    <scope>NUCLEOTIDE SEQUENCE [LARGE SCALE GENOMIC DNA]</scope>
    <source>
        <strain evidence="2 4">MCC10083</strain>
        <strain evidence="3 5">MCC10113</strain>
    </source>
</reference>
<name>A0A4R0V3T1_BIFLL</name>
<dbReference type="EMBL" id="SHSD01000036">
    <property type="protein sequence ID" value="TCF08894.1"/>
    <property type="molecule type" value="Genomic_DNA"/>
</dbReference>
<evidence type="ECO:0000313" key="2">
    <source>
        <dbReference type="EMBL" id="TCF08894.1"/>
    </source>
</evidence>
<sequence>MAYRKLDKCQSRQPKPGNSRDKAMTREGVRKEQPRTIAHHGLVAPVPLFCVAFCSDWVVFDWVSVDC</sequence>
<evidence type="ECO:0000313" key="4">
    <source>
        <dbReference type="Proteomes" id="UP000291226"/>
    </source>
</evidence>
<evidence type="ECO:0000313" key="3">
    <source>
        <dbReference type="EMBL" id="TCF57316.1"/>
    </source>
</evidence>
<proteinExistence type="predicted"/>
<protein>
    <submittedName>
        <fullName evidence="3">Uncharacterized protein</fullName>
    </submittedName>
</protein>
<reference evidence="3" key="2">
    <citation type="submission" date="2019-02" db="EMBL/GenBank/DDBJ databases">
        <authorList>
            <person name="Odamaki T."/>
        </authorList>
    </citation>
    <scope>NUCLEOTIDE SEQUENCE</scope>
    <source>
        <strain evidence="2">MCC10083</strain>
        <strain evidence="3">MCC10113</strain>
    </source>
</reference>
<feature type="compositionally biased region" description="Basic and acidic residues" evidence="1">
    <location>
        <begin position="18"/>
        <end position="32"/>
    </location>
</feature>
<dbReference type="Proteomes" id="UP000292478">
    <property type="component" value="Unassembled WGS sequence"/>
</dbReference>
<dbReference type="EMBL" id="SHTC01000023">
    <property type="protein sequence ID" value="TCF57316.1"/>
    <property type="molecule type" value="Genomic_DNA"/>
</dbReference>
<accession>A0A4R0V3T1</accession>
<feature type="region of interest" description="Disordered" evidence="1">
    <location>
        <begin position="1"/>
        <end position="32"/>
    </location>
</feature>
<evidence type="ECO:0000313" key="5">
    <source>
        <dbReference type="Proteomes" id="UP000292478"/>
    </source>
</evidence>
<dbReference type="AlphaFoldDB" id="A0A4R0V3T1"/>